<sequence>MRLVADLVDIGITTHLAPVDLEVALATARFQLVPVPRDRALLGGSDTRPTSMVVVVVVPGESAELGPHPMAVRADWACLRRFPVRRSSMRAVVEAVCTPLAQRVRVEVVWAEPESLHRGRRPGTVSMAVVVAVVERDEPTQVRVRVVTVVRVSSSFVTRPRASDALLSARPRVRTRSSRSRTSERARGLCRLASRTSTTSSSVVVAAAVRSSAEEEELADSARAPVCFSVPSSPSRLWWAMEVRAAK</sequence>
<organism evidence="1">
    <name type="scientific">freshwater metagenome</name>
    <dbReference type="NCBI Taxonomy" id="449393"/>
    <lineage>
        <taxon>unclassified sequences</taxon>
        <taxon>metagenomes</taxon>
        <taxon>ecological metagenomes</taxon>
    </lineage>
</organism>
<gene>
    <name evidence="1" type="ORF">UFOPK1722_01450</name>
</gene>
<protein>
    <submittedName>
        <fullName evidence="1">Unannotated protein</fullName>
    </submittedName>
</protein>
<evidence type="ECO:0000313" key="1">
    <source>
        <dbReference type="EMBL" id="CAB4587569.1"/>
    </source>
</evidence>
<proteinExistence type="predicted"/>
<accession>A0A6J6FIN5</accession>
<reference evidence="1" key="1">
    <citation type="submission" date="2020-05" db="EMBL/GenBank/DDBJ databases">
        <authorList>
            <person name="Chiriac C."/>
            <person name="Salcher M."/>
            <person name="Ghai R."/>
            <person name="Kavagutti S V."/>
        </authorList>
    </citation>
    <scope>NUCLEOTIDE SEQUENCE</scope>
</reference>
<dbReference type="EMBL" id="CAEZTS010000146">
    <property type="protein sequence ID" value="CAB4587569.1"/>
    <property type="molecule type" value="Genomic_DNA"/>
</dbReference>
<name>A0A6J6FIN5_9ZZZZ</name>
<dbReference type="AlphaFoldDB" id="A0A6J6FIN5"/>